<dbReference type="AlphaFoldDB" id="A0A0H2MAB1"/>
<dbReference type="PROSITE" id="PS50192">
    <property type="entry name" value="T_SNARE"/>
    <property type="match status" value="1"/>
</dbReference>
<keyword evidence="15" id="KW-1185">Reference proteome</keyword>
<dbReference type="InterPro" id="IPR004089">
    <property type="entry name" value="MCPsignal_dom"/>
</dbReference>
<dbReference type="GO" id="GO:0004888">
    <property type="term" value="F:transmembrane signaling receptor activity"/>
    <property type="evidence" value="ECO:0007669"/>
    <property type="project" value="InterPro"/>
</dbReference>
<evidence type="ECO:0000313" key="14">
    <source>
        <dbReference type="EMBL" id="KLN59116.1"/>
    </source>
</evidence>
<keyword evidence="2" id="KW-1003">Cell membrane</keyword>
<dbReference type="SUPFAM" id="SSF58104">
    <property type="entry name" value="Methyl-accepting chemotaxis protein (MCP) signaling domain"/>
    <property type="match status" value="1"/>
</dbReference>
<dbReference type="PROSITE" id="PS50885">
    <property type="entry name" value="HAMP"/>
    <property type="match status" value="1"/>
</dbReference>
<dbReference type="GO" id="GO:0007165">
    <property type="term" value="P:signal transduction"/>
    <property type="evidence" value="ECO:0007669"/>
    <property type="project" value="UniProtKB-KW"/>
</dbReference>
<dbReference type="EMBL" id="LAQL01000019">
    <property type="protein sequence ID" value="KLN59116.1"/>
    <property type="molecule type" value="Genomic_DNA"/>
</dbReference>
<dbReference type="GO" id="GO:0006935">
    <property type="term" value="P:chemotaxis"/>
    <property type="evidence" value="ECO:0007669"/>
    <property type="project" value="InterPro"/>
</dbReference>
<evidence type="ECO:0000313" key="15">
    <source>
        <dbReference type="Proteomes" id="UP000035444"/>
    </source>
</evidence>
<comment type="similarity">
    <text evidence="8">Belongs to the methyl-accepting chemotaxis (MCP) protein family.</text>
</comment>
<feature type="transmembrane region" description="Helical" evidence="10">
    <location>
        <begin position="197"/>
        <end position="216"/>
    </location>
</feature>
<organism evidence="14 15">
    <name type="scientific">Kiloniella spongiae</name>
    <dbReference type="NCBI Taxonomy" id="1489064"/>
    <lineage>
        <taxon>Bacteria</taxon>
        <taxon>Pseudomonadati</taxon>
        <taxon>Pseudomonadota</taxon>
        <taxon>Alphaproteobacteria</taxon>
        <taxon>Rhodospirillales</taxon>
        <taxon>Kiloniellaceae</taxon>
        <taxon>Kiloniella</taxon>
    </lineage>
</organism>
<keyword evidence="7 9" id="KW-0807">Transducer</keyword>
<dbReference type="Pfam" id="PF00015">
    <property type="entry name" value="MCPsignal"/>
    <property type="match status" value="1"/>
</dbReference>
<dbReference type="PROSITE" id="PS50111">
    <property type="entry name" value="CHEMOTAXIS_TRANSDUC_2"/>
    <property type="match status" value="1"/>
</dbReference>
<dbReference type="OrthoDB" id="354287at2"/>
<dbReference type="SMART" id="SM00283">
    <property type="entry name" value="MA"/>
    <property type="match status" value="1"/>
</dbReference>
<evidence type="ECO:0000259" key="12">
    <source>
        <dbReference type="PROSITE" id="PS50192"/>
    </source>
</evidence>
<proteinExistence type="inferred from homology"/>
<dbReference type="RefSeq" id="WP_047765863.1">
    <property type="nucleotide sequence ID" value="NZ_LAQL01000019.1"/>
</dbReference>
<feature type="domain" description="Methyl-accepting transducer" evidence="11">
    <location>
        <begin position="312"/>
        <end position="541"/>
    </location>
</feature>
<dbReference type="Pfam" id="PF17200">
    <property type="entry name" value="sCache_2"/>
    <property type="match status" value="1"/>
</dbReference>
<comment type="caution">
    <text evidence="14">The sequence shown here is derived from an EMBL/GenBank/DDBJ whole genome shotgun (WGS) entry which is preliminary data.</text>
</comment>
<evidence type="ECO:0000256" key="8">
    <source>
        <dbReference type="ARBA" id="ARBA00029447"/>
    </source>
</evidence>
<evidence type="ECO:0000256" key="7">
    <source>
        <dbReference type="ARBA" id="ARBA00023224"/>
    </source>
</evidence>
<comment type="subcellular location">
    <subcellularLocation>
        <location evidence="1">Cell inner membrane</location>
        <topology evidence="1">Multi-pass membrane protein</topology>
    </subcellularLocation>
</comment>
<feature type="domain" description="HAMP" evidence="13">
    <location>
        <begin position="218"/>
        <end position="271"/>
    </location>
</feature>
<dbReference type="Gene3D" id="3.30.450.20">
    <property type="entry name" value="PAS domain"/>
    <property type="match status" value="1"/>
</dbReference>
<evidence type="ECO:0000259" key="13">
    <source>
        <dbReference type="PROSITE" id="PS50885"/>
    </source>
</evidence>
<evidence type="ECO:0000256" key="1">
    <source>
        <dbReference type="ARBA" id="ARBA00004429"/>
    </source>
</evidence>
<feature type="domain" description="T-SNARE coiled-coil homology" evidence="12">
    <location>
        <begin position="474"/>
        <end position="526"/>
    </location>
</feature>
<name>A0A0H2MAB1_9PROT</name>
<dbReference type="PANTHER" id="PTHR32089">
    <property type="entry name" value="METHYL-ACCEPTING CHEMOTAXIS PROTEIN MCPB"/>
    <property type="match status" value="1"/>
</dbReference>
<dbReference type="CDD" id="cd06225">
    <property type="entry name" value="HAMP"/>
    <property type="match status" value="1"/>
</dbReference>
<dbReference type="PATRIC" id="fig|1489064.4.peg.863"/>
<evidence type="ECO:0000256" key="5">
    <source>
        <dbReference type="ARBA" id="ARBA00022989"/>
    </source>
</evidence>
<dbReference type="Gene3D" id="1.10.287.950">
    <property type="entry name" value="Methyl-accepting chemotaxis protein"/>
    <property type="match status" value="1"/>
</dbReference>
<keyword evidence="6 10" id="KW-0472">Membrane</keyword>
<reference evidence="14 15" key="1">
    <citation type="submission" date="2015-03" db="EMBL/GenBank/DDBJ databases">
        <title>Genome Sequence of Kiloniella spongiae MEBiC09566, isolated from a marine sponge.</title>
        <authorList>
            <person name="Shao Z."/>
            <person name="Wang L."/>
            <person name="Li X."/>
        </authorList>
    </citation>
    <scope>NUCLEOTIDE SEQUENCE [LARGE SCALE GENOMIC DNA]</scope>
    <source>
        <strain evidence="14 15">MEBiC09566</strain>
    </source>
</reference>
<evidence type="ECO:0008006" key="16">
    <source>
        <dbReference type="Google" id="ProtNLM"/>
    </source>
</evidence>
<dbReference type="InterPro" id="IPR000727">
    <property type="entry name" value="T_SNARE_dom"/>
</dbReference>
<dbReference type="InterPro" id="IPR004090">
    <property type="entry name" value="Chemotax_Me-accpt_rcpt"/>
</dbReference>
<dbReference type="InterPro" id="IPR003660">
    <property type="entry name" value="HAMP_dom"/>
</dbReference>
<dbReference type="PRINTS" id="PR00260">
    <property type="entry name" value="CHEMTRNSDUCR"/>
</dbReference>
<evidence type="ECO:0000256" key="2">
    <source>
        <dbReference type="ARBA" id="ARBA00022475"/>
    </source>
</evidence>
<dbReference type="SMART" id="SM01049">
    <property type="entry name" value="Cache_2"/>
    <property type="match status" value="1"/>
</dbReference>
<keyword evidence="3" id="KW-0997">Cell inner membrane</keyword>
<evidence type="ECO:0000256" key="6">
    <source>
        <dbReference type="ARBA" id="ARBA00023136"/>
    </source>
</evidence>
<keyword evidence="4 10" id="KW-0812">Transmembrane</keyword>
<evidence type="ECO:0000256" key="4">
    <source>
        <dbReference type="ARBA" id="ARBA00022692"/>
    </source>
</evidence>
<dbReference type="GO" id="GO:0005886">
    <property type="term" value="C:plasma membrane"/>
    <property type="evidence" value="ECO:0007669"/>
    <property type="project" value="UniProtKB-SubCell"/>
</dbReference>
<gene>
    <name evidence="14" type="ORF">WH96_19245</name>
</gene>
<keyword evidence="5 10" id="KW-1133">Transmembrane helix</keyword>
<dbReference type="PANTHER" id="PTHR32089:SF112">
    <property type="entry name" value="LYSOZYME-LIKE PROTEIN-RELATED"/>
    <property type="match status" value="1"/>
</dbReference>
<dbReference type="SMART" id="SM00304">
    <property type="entry name" value="HAMP"/>
    <property type="match status" value="1"/>
</dbReference>
<evidence type="ECO:0000256" key="9">
    <source>
        <dbReference type="PROSITE-ProRule" id="PRU00284"/>
    </source>
</evidence>
<dbReference type="STRING" id="1489064.WH96_19245"/>
<evidence type="ECO:0000256" key="3">
    <source>
        <dbReference type="ARBA" id="ARBA00022519"/>
    </source>
</evidence>
<sequence length="568" mass="60929">MKISKNAGFRIGHRLIALIIFASLGLLIVGGVSLSSLRSDLFKQKQTELKHIIESAISLSDGYYKRAQDGEMSEEEAQKAALTAINGIRYGEGGDYLWVNDSNSVMIMHPIKPALEGKDLSKLEDKNGKLIFPAFVKVVNSSATGGGYVDYLWPKPGSENPVEKLSYVQKYKNWGWIIGTGVYMDDFDAALLERTQLLIGIMLTVLIITIIISIAVTRSITSPLSRMTQAMMDLAHGKTDAEVPQPKFNDEIKDMAAAMEVFHANAIERQRMQGEQEEQQRLANEEKQAMLSELASNFEQSVGALTQQVANGAVQSCAGAQEMAAIAGETSSEASAIVEVCHVASKSVNAVTNASQLLTNSIEEIDTRVRESSSVATEAVTQIKKTNEEVEGLSEAARKIGDVVGLISDIAEQTNLLALNATIEAARAGEAGKGFAVVASEVKSLATQTAKATEEISEQITSMQSATGTAVGAIKGIQDIITQIDEISGTISEAVERQNQATQDIAQNVQEASYSTGQVTDTVDRVRSTAENANAAAQAVEGMITQMTDNADQLGKEVEAFLSKVRVA</sequence>
<accession>A0A0H2MAB1</accession>
<dbReference type="Gene3D" id="6.10.340.10">
    <property type="match status" value="1"/>
</dbReference>
<evidence type="ECO:0000259" key="11">
    <source>
        <dbReference type="PROSITE" id="PS50111"/>
    </source>
</evidence>
<dbReference type="Proteomes" id="UP000035444">
    <property type="component" value="Unassembled WGS sequence"/>
</dbReference>
<evidence type="ECO:0000256" key="10">
    <source>
        <dbReference type="SAM" id="Phobius"/>
    </source>
</evidence>
<protein>
    <recommendedName>
        <fullName evidence="16">Chemotaxis protein</fullName>
    </recommendedName>
</protein>
<dbReference type="InterPro" id="IPR033480">
    <property type="entry name" value="sCache_2"/>
</dbReference>
<dbReference type="Pfam" id="PF00672">
    <property type="entry name" value="HAMP"/>
    <property type="match status" value="1"/>
</dbReference>
<feature type="transmembrane region" description="Helical" evidence="10">
    <location>
        <begin position="15"/>
        <end position="37"/>
    </location>
</feature>